<proteinExistence type="predicted"/>
<dbReference type="EMBL" id="CAMAPF010000982">
    <property type="protein sequence ID" value="CAH9134516.1"/>
    <property type="molecule type" value="Genomic_DNA"/>
</dbReference>
<evidence type="ECO:0000313" key="2">
    <source>
        <dbReference type="Proteomes" id="UP001152523"/>
    </source>
</evidence>
<accession>A0AAV0FFW7</accession>
<gene>
    <name evidence="1" type="ORF">CEPIT_LOCUS33786</name>
</gene>
<comment type="caution">
    <text evidence="1">The sequence shown here is derived from an EMBL/GenBank/DDBJ whole genome shotgun (WGS) entry which is preliminary data.</text>
</comment>
<sequence length="215" mass="24113">MEDGWLGCSKLRKGRSGIGRGWRGGWGSYGGRWPHDDSGGGHRKRWDGGHWRAAGLGCSKLGRGNGEVAGEAREGAATGRWWGWSPEVVEQRSLAREWICLVVTGVTIGRGDYEGWRRRLDGATLLIECGDGGDRQWRWRFEKLSLRIGNCDRQRQVTNDFLLVTVFWPLTEFCKCVFVTFEGSHCDIGLIGRSRSMWAGVSGPYTSSKEVWNKC</sequence>
<evidence type="ECO:0000313" key="1">
    <source>
        <dbReference type="EMBL" id="CAH9134516.1"/>
    </source>
</evidence>
<dbReference type="Proteomes" id="UP001152523">
    <property type="component" value="Unassembled WGS sequence"/>
</dbReference>
<dbReference type="AlphaFoldDB" id="A0AAV0FFW7"/>
<protein>
    <submittedName>
        <fullName evidence="1">Uncharacterized protein</fullName>
    </submittedName>
</protein>
<keyword evidence="2" id="KW-1185">Reference proteome</keyword>
<name>A0AAV0FFW7_9ASTE</name>
<organism evidence="1 2">
    <name type="scientific">Cuscuta epithymum</name>
    <dbReference type="NCBI Taxonomy" id="186058"/>
    <lineage>
        <taxon>Eukaryota</taxon>
        <taxon>Viridiplantae</taxon>
        <taxon>Streptophyta</taxon>
        <taxon>Embryophyta</taxon>
        <taxon>Tracheophyta</taxon>
        <taxon>Spermatophyta</taxon>
        <taxon>Magnoliopsida</taxon>
        <taxon>eudicotyledons</taxon>
        <taxon>Gunneridae</taxon>
        <taxon>Pentapetalae</taxon>
        <taxon>asterids</taxon>
        <taxon>lamiids</taxon>
        <taxon>Solanales</taxon>
        <taxon>Convolvulaceae</taxon>
        <taxon>Cuscuteae</taxon>
        <taxon>Cuscuta</taxon>
        <taxon>Cuscuta subgen. Cuscuta</taxon>
    </lineage>
</organism>
<reference evidence="1" key="1">
    <citation type="submission" date="2022-07" db="EMBL/GenBank/DDBJ databases">
        <authorList>
            <person name="Macas J."/>
            <person name="Novak P."/>
            <person name="Neumann P."/>
        </authorList>
    </citation>
    <scope>NUCLEOTIDE SEQUENCE</scope>
</reference>